<feature type="domain" description="RING-type" evidence="10">
    <location>
        <begin position="221"/>
        <end position="262"/>
    </location>
</feature>
<keyword evidence="5 8" id="KW-0863">Zinc-finger</keyword>
<proteinExistence type="predicted"/>
<dbReference type="GO" id="GO:0061630">
    <property type="term" value="F:ubiquitin protein ligase activity"/>
    <property type="evidence" value="ECO:0007669"/>
    <property type="project" value="UniProtKB-EC"/>
</dbReference>
<dbReference type="InterPro" id="IPR039525">
    <property type="entry name" value="RNF126-like_zinc-ribbon"/>
</dbReference>
<dbReference type="InterPro" id="IPR013083">
    <property type="entry name" value="Znf_RING/FYVE/PHD"/>
</dbReference>
<dbReference type="EC" id="2.3.2.27" evidence="2"/>
<dbReference type="EMBL" id="JBJKBG010000010">
    <property type="protein sequence ID" value="KAL3718760.1"/>
    <property type="molecule type" value="Genomic_DNA"/>
</dbReference>
<dbReference type="SMART" id="SM00184">
    <property type="entry name" value="RING"/>
    <property type="match status" value="1"/>
</dbReference>
<name>A0ABD3IV08_EUCGL</name>
<protein>
    <recommendedName>
        <fullName evidence="2">RING-type E3 ubiquitin transferase</fullName>
        <ecNumber evidence="2">2.3.2.27</ecNumber>
    </recommendedName>
</protein>
<sequence>MSFASRGDSAASAGGDSGRKWFFCHLCQQTVAVAAANAAASAGPICPRCNEGFLEESENPSPGLSRSPPFFPDPFSSLLPLLFPTPSAAHSSAAAAPAATVDLQNPGLFSSPSSPPSGGSGNLFDPFAFLMNHLQDLQSTGAQIQFVVESSPSEGRGGGGFHLPSNLGDYFVGPGLEQLIQQLAENDPTRYGTPPASKSAVKNLPTIKVTEEVQNSEMNHCAVCQDDFEKYMEVKQMPCKHIYHSDCLLPWLELHNSCPVCRHELPTDDPDYENRRSAAQGSAQGSGGGTSSGGENRTVRRNFSIMLPYPFRGNDGSNSGSGGE</sequence>
<dbReference type="GO" id="GO:0008270">
    <property type="term" value="F:zinc ion binding"/>
    <property type="evidence" value="ECO:0007669"/>
    <property type="project" value="UniProtKB-KW"/>
</dbReference>
<evidence type="ECO:0000256" key="5">
    <source>
        <dbReference type="ARBA" id="ARBA00022771"/>
    </source>
</evidence>
<organism evidence="11 12">
    <name type="scientific">Eucalyptus globulus</name>
    <name type="common">Tasmanian blue gum</name>
    <dbReference type="NCBI Taxonomy" id="34317"/>
    <lineage>
        <taxon>Eukaryota</taxon>
        <taxon>Viridiplantae</taxon>
        <taxon>Streptophyta</taxon>
        <taxon>Embryophyta</taxon>
        <taxon>Tracheophyta</taxon>
        <taxon>Spermatophyta</taxon>
        <taxon>Magnoliopsida</taxon>
        <taxon>eudicotyledons</taxon>
        <taxon>Gunneridae</taxon>
        <taxon>Pentapetalae</taxon>
        <taxon>rosids</taxon>
        <taxon>malvids</taxon>
        <taxon>Myrtales</taxon>
        <taxon>Myrtaceae</taxon>
        <taxon>Myrtoideae</taxon>
        <taxon>Eucalypteae</taxon>
        <taxon>Eucalyptus</taxon>
    </lineage>
</organism>
<evidence type="ECO:0000256" key="4">
    <source>
        <dbReference type="ARBA" id="ARBA00022723"/>
    </source>
</evidence>
<evidence type="ECO:0000256" key="8">
    <source>
        <dbReference type="PROSITE-ProRule" id="PRU00175"/>
    </source>
</evidence>
<keyword evidence="7" id="KW-0862">Zinc</keyword>
<evidence type="ECO:0000256" key="2">
    <source>
        <dbReference type="ARBA" id="ARBA00012483"/>
    </source>
</evidence>
<keyword evidence="3" id="KW-0808">Transferase</keyword>
<gene>
    <name evidence="11" type="ORF">ACJRO7_003808</name>
</gene>
<keyword evidence="12" id="KW-1185">Reference proteome</keyword>
<evidence type="ECO:0000313" key="12">
    <source>
        <dbReference type="Proteomes" id="UP001634007"/>
    </source>
</evidence>
<keyword evidence="6" id="KW-0833">Ubl conjugation pathway</keyword>
<evidence type="ECO:0000256" key="3">
    <source>
        <dbReference type="ARBA" id="ARBA00022679"/>
    </source>
</evidence>
<dbReference type="InterPro" id="IPR001841">
    <property type="entry name" value="Znf_RING"/>
</dbReference>
<dbReference type="Proteomes" id="UP001634007">
    <property type="component" value="Unassembled WGS sequence"/>
</dbReference>
<evidence type="ECO:0000256" key="1">
    <source>
        <dbReference type="ARBA" id="ARBA00000900"/>
    </source>
</evidence>
<comment type="catalytic activity">
    <reaction evidence="1">
        <text>S-ubiquitinyl-[E2 ubiquitin-conjugating enzyme]-L-cysteine + [acceptor protein]-L-lysine = [E2 ubiquitin-conjugating enzyme]-L-cysteine + N(6)-ubiquitinyl-[acceptor protein]-L-lysine.</text>
        <dbReference type="EC" id="2.3.2.27"/>
    </reaction>
</comment>
<dbReference type="PANTHER" id="PTHR15710">
    <property type="entry name" value="E3 UBIQUITIN-PROTEIN LIGASE PRAJA"/>
    <property type="match status" value="1"/>
</dbReference>
<keyword evidence="4" id="KW-0479">Metal-binding</keyword>
<evidence type="ECO:0000259" key="10">
    <source>
        <dbReference type="PROSITE" id="PS50089"/>
    </source>
</evidence>
<comment type="caution">
    <text evidence="11">The sequence shown here is derived from an EMBL/GenBank/DDBJ whole genome shotgun (WGS) entry which is preliminary data.</text>
</comment>
<dbReference type="Pfam" id="PF14369">
    <property type="entry name" value="Zn_ribbon_19"/>
    <property type="match status" value="1"/>
</dbReference>
<dbReference type="Pfam" id="PF13639">
    <property type="entry name" value="zf-RING_2"/>
    <property type="match status" value="1"/>
</dbReference>
<dbReference type="AlphaFoldDB" id="A0ABD3IV08"/>
<evidence type="ECO:0000256" key="6">
    <source>
        <dbReference type="ARBA" id="ARBA00022786"/>
    </source>
</evidence>
<dbReference type="FunFam" id="3.30.40.10:FF:000022">
    <property type="entry name" value="E3 ubiquitin-protein ligase RING1-like"/>
    <property type="match status" value="1"/>
</dbReference>
<feature type="region of interest" description="Disordered" evidence="9">
    <location>
        <begin position="271"/>
        <end position="324"/>
    </location>
</feature>
<dbReference type="Gene3D" id="3.30.40.10">
    <property type="entry name" value="Zinc/RING finger domain, C3HC4 (zinc finger)"/>
    <property type="match status" value="1"/>
</dbReference>
<evidence type="ECO:0000256" key="9">
    <source>
        <dbReference type="SAM" id="MobiDB-lite"/>
    </source>
</evidence>
<evidence type="ECO:0000256" key="7">
    <source>
        <dbReference type="ARBA" id="ARBA00022833"/>
    </source>
</evidence>
<dbReference type="PROSITE" id="PS50089">
    <property type="entry name" value="ZF_RING_2"/>
    <property type="match status" value="1"/>
</dbReference>
<reference evidence="11 12" key="1">
    <citation type="submission" date="2024-11" db="EMBL/GenBank/DDBJ databases">
        <title>Chromosome-level genome assembly of Eucalyptus globulus Labill. provides insights into its genome evolution.</title>
        <authorList>
            <person name="Li X."/>
        </authorList>
    </citation>
    <scope>NUCLEOTIDE SEQUENCE [LARGE SCALE GENOMIC DNA]</scope>
    <source>
        <strain evidence="11">CL2024</strain>
        <tissue evidence="11">Fresh tender leaves</tissue>
    </source>
</reference>
<evidence type="ECO:0000313" key="11">
    <source>
        <dbReference type="EMBL" id="KAL3718760.1"/>
    </source>
</evidence>
<accession>A0ABD3IV08</accession>
<dbReference type="SUPFAM" id="SSF57850">
    <property type="entry name" value="RING/U-box"/>
    <property type="match status" value="1"/>
</dbReference>
<dbReference type="PANTHER" id="PTHR15710:SF208">
    <property type="entry name" value="E3 UBIQUITIN-PROTEIN LIGASE RING1-LIKE"/>
    <property type="match status" value="1"/>
</dbReference>